<feature type="transmembrane region" description="Helical" evidence="8">
    <location>
        <begin position="63"/>
        <end position="92"/>
    </location>
</feature>
<keyword evidence="6 8" id="KW-0472">Membrane</keyword>
<evidence type="ECO:0000256" key="3">
    <source>
        <dbReference type="ARBA" id="ARBA00022475"/>
    </source>
</evidence>
<dbReference type="Pfam" id="PF01554">
    <property type="entry name" value="MatE"/>
    <property type="match status" value="2"/>
</dbReference>
<dbReference type="PANTHER" id="PTHR43549:SF3">
    <property type="entry name" value="MULTIDRUG RESISTANCE PROTEIN YPNP-RELATED"/>
    <property type="match status" value="1"/>
</dbReference>
<feature type="transmembrane region" description="Helical" evidence="8">
    <location>
        <begin position="209"/>
        <end position="229"/>
    </location>
</feature>
<evidence type="ECO:0000256" key="8">
    <source>
        <dbReference type="SAM" id="Phobius"/>
    </source>
</evidence>
<evidence type="ECO:0000313" key="9">
    <source>
        <dbReference type="EMBL" id="PWJ76902.1"/>
    </source>
</evidence>
<feature type="transmembrane region" description="Helical" evidence="8">
    <location>
        <begin position="401"/>
        <end position="422"/>
    </location>
</feature>
<gene>
    <name evidence="9" type="ORF">C7441_11814</name>
</gene>
<protein>
    <submittedName>
        <fullName evidence="9">Putative MATE family efflux protein</fullName>
    </submittedName>
</protein>
<dbReference type="Proteomes" id="UP000245396">
    <property type="component" value="Unassembled WGS sequence"/>
</dbReference>
<feature type="transmembrane region" description="Helical" evidence="8">
    <location>
        <begin position="331"/>
        <end position="353"/>
    </location>
</feature>
<feature type="transmembrane region" description="Helical" evidence="8">
    <location>
        <begin position="104"/>
        <end position="129"/>
    </location>
</feature>
<feature type="transmembrane region" description="Helical" evidence="8">
    <location>
        <begin position="30"/>
        <end position="57"/>
    </location>
</feature>
<keyword evidence="5 8" id="KW-1133">Transmembrane helix</keyword>
<evidence type="ECO:0000313" key="10">
    <source>
        <dbReference type="Proteomes" id="UP000245396"/>
    </source>
</evidence>
<evidence type="ECO:0000256" key="5">
    <source>
        <dbReference type="ARBA" id="ARBA00022989"/>
    </source>
</evidence>
<dbReference type="PANTHER" id="PTHR43549">
    <property type="entry name" value="MULTIDRUG RESISTANCE PROTEIN YPNP-RELATED"/>
    <property type="match status" value="1"/>
</dbReference>
<dbReference type="InterPro" id="IPR052031">
    <property type="entry name" value="Membrane_Transporter-Flippase"/>
</dbReference>
<evidence type="ECO:0000256" key="2">
    <source>
        <dbReference type="ARBA" id="ARBA00022448"/>
    </source>
</evidence>
<dbReference type="InterPro" id="IPR048279">
    <property type="entry name" value="MdtK-like"/>
</dbReference>
<evidence type="ECO:0000256" key="1">
    <source>
        <dbReference type="ARBA" id="ARBA00004429"/>
    </source>
</evidence>
<comment type="subcellular location">
    <subcellularLocation>
        <location evidence="1">Cell inner membrane</location>
        <topology evidence="1">Multi-pass membrane protein</topology>
    </subcellularLocation>
</comment>
<accession>A0A316BSP7</accession>
<feature type="transmembrane region" description="Helical" evidence="8">
    <location>
        <begin position="149"/>
        <end position="171"/>
    </location>
</feature>
<evidence type="ECO:0000256" key="6">
    <source>
        <dbReference type="ARBA" id="ARBA00023136"/>
    </source>
</evidence>
<reference evidence="9 10" key="1">
    <citation type="submission" date="2018-05" db="EMBL/GenBank/DDBJ databases">
        <title>Genomic Encyclopedia of Type Strains, Phase IV (KMG-IV): sequencing the most valuable type-strain genomes for metagenomic binning, comparative biology and taxonomic classification.</title>
        <authorList>
            <person name="Goeker M."/>
        </authorList>
    </citation>
    <scope>NUCLEOTIDE SEQUENCE [LARGE SCALE GENOMIC DNA]</scope>
    <source>
        <strain evidence="9 10">DSM 6986</strain>
    </source>
</reference>
<keyword evidence="2" id="KW-0813">Transport</keyword>
<dbReference type="STRING" id="1192868.GCA_000304395_04169"/>
<dbReference type="GO" id="GO:0042910">
    <property type="term" value="F:xenobiotic transmembrane transporter activity"/>
    <property type="evidence" value="ECO:0007669"/>
    <property type="project" value="InterPro"/>
</dbReference>
<keyword evidence="4 8" id="KW-0812">Transmembrane</keyword>
<dbReference type="GO" id="GO:0005886">
    <property type="term" value="C:plasma membrane"/>
    <property type="evidence" value="ECO:0007669"/>
    <property type="project" value="UniProtKB-SubCell"/>
</dbReference>
<dbReference type="AlphaFoldDB" id="A0A316BSP7"/>
<evidence type="ECO:0000256" key="4">
    <source>
        <dbReference type="ARBA" id="ARBA00022692"/>
    </source>
</evidence>
<dbReference type="GO" id="GO:0015297">
    <property type="term" value="F:antiporter activity"/>
    <property type="evidence" value="ECO:0007669"/>
    <property type="project" value="InterPro"/>
</dbReference>
<keyword evidence="3" id="KW-1003">Cell membrane</keyword>
<feature type="transmembrane region" description="Helical" evidence="8">
    <location>
        <begin position="283"/>
        <end position="311"/>
    </location>
</feature>
<feature type="transmembrane region" description="Helical" evidence="8">
    <location>
        <begin position="250"/>
        <end position="271"/>
    </location>
</feature>
<comment type="caution">
    <text evidence="9">The sequence shown here is derived from an EMBL/GenBank/DDBJ whole genome shotgun (WGS) entry which is preliminary data.</text>
</comment>
<evidence type="ECO:0000256" key="7">
    <source>
        <dbReference type="SAM" id="MobiDB-lite"/>
    </source>
</evidence>
<keyword evidence="10" id="KW-1185">Reference proteome</keyword>
<name>A0A316BSP7_PSESE</name>
<feature type="transmembrane region" description="Helical" evidence="8">
    <location>
        <begin position="365"/>
        <end position="389"/>
    </location>
</feature>
<proteinExistence type="predicted"/>
<feature type="transmembrane region" description="Helical" evidence="8">
    <location>
        <begin position="183"/>
        <end position="203"/>
    </location>
</feature>
<dbReference type="EMBL" id="QGGG01000018">
    <property type="protein sequence ID" value="PWJ76902.1"/>
    <property type="molecule type" value="Genomic_DNA"/>
</dbReference>
<feature type="transmembrane region" description="Helical" evidence="8">
    <location>
        <begin position="428"/>
        <end position="450"/>
    </location>
</feature>
<organism evidence="9 10">
    <name type="scientific">Pseudaminobacter salicylatoxidans</name>
    <dbReference type="NCBI Taxonomy" id="93369"/>
    <lineage>
        <taxon>Bacteria</taxon>
        <taxon>Pseudomonadati</taxon>
        <taxon>Pseudomonadota</taxon>
        <taxon>Alphaproteobacteria</taxon>
        <taxon>Hyphomicrobiales</taxon>
        <taxon>Phyllobacteriaceae</taxon>
        <taxon>Pseudaminobacter</taxon>
    </lineage>
</organism>
<dbReference type="InterPro" id="IPR002528">
    <property type="entry name" value="MATE_fam"/>
</dbReference>
<dbReference type="NCBIfam" id="TIGR00797">
    <property type="entry name" value="matE"/>
    <property type="match status" value="1"/>
</dbReference>
<feature type="region of interest" description="Disordered" evidence="7">
    <location>
        <begin position="464"/>
        <end position="489"/>
    </location>
</feature>
<sequence>MSGSTTSGKAPAQVQQHTAKFITGSTMRHVIVMTATGSIGLVSVFIVDGLNLFYISLLGVEELAAAIGFASTLLFFTLSIGIGLTIACGALVSRALGKGNRDEAAQMGGAAMVFMGLTSTAMSIAAWPFLRELNALLGATGKTLELSTLFLQIVLFSTPVMALGMCASGILRGTGDARRAMYVTLGSGVAAAIFDPILIFGFGLGLEGAAISTVLSRFVMLAIGIYGAHRIHGLMRLPDWERLRQAFRPFFAIGLPAVLTQLATPVGNAYVTAEIAVFGDQAVAGWAIIGRIVPVAFGVIFSLSGAVGPILGQNFGAHKYDRLVTTMRDSLVFTVAYVLAVWALLAIFAHPIADIFGAQGLARELIVFFCFFAAGSFLFNGAIFVSSAAFNNLGYATYSTVFNWGRSTLGIIPFVWAGAHFYGAKGVIAGWGLGAIVFGVISMMVCFRVVRSLASQPVAPGIEDVPQLPPSAQSPFSTGKAATAPQPGP</sequence>
<dbReference type="PIRSF" id="PIRSF006603">
    <property type="entry name" value="DinF"/>
    <property type="match status" value="1"/>
</dbReference>